<name>A0AAX4HZR2_9PEZI</name>
<gene>
    <name evidence="1" type="ORF">CDEST_01332</name>
</gene>
<dbReference type="Proteomes" id="UP001322277">
    <property type="component" value="Chromosome 1"/>
</dbReference>
<accession>A0AAX4HZR2</accession>
<proteinExistence type="predicted"/>
<dbReference type="KEGG" id="cdet:87937835"/>
<organism evidence="1 2">
    <name type="scientific">Colletotrichum destructivum</name>
    <dbReference type="NCBI Taxonomy" id="34406"/>
    <lineage>
        <taxon>Eukaryota</taxon>
        <taxon>Fungi</taxon>
        <taxon>Dikarya</taxon>
        <taxon>Ascomycota</taxon>
        <taxon>Pezizomycotina</taxon>
        <taxon>Sordariomycetes</taxon>
        <taxon>Hypocreomycetidae</taxon>
        <taxon>Glomerellales</taxon>
        <taxon>Glomerellaceae</taxon>
        <taxon>Colletotrichum</taxon>
        <taxon>Colletotrichum destructivum species complex</taxon>
    </lineage>
</organism>
<keyword evidence="2" id="KW-1185">Reference proteome</keyword>
<reference evidence="2" key="1">
    <citation type="journal article" date="2023" name="bioRxiv">
        <title>Complete genome of the Medicago anthracnose fungus, Colletotrichum destructivum, reveals a mini-chromosome-like region within a core chromosome.</title>
        <authorList>
            <person name="Lapalu N."/>
            <person name="Simon A."/>
            <person name="Lu A."/>
            <person name="Plaumann P.-L."/>
            <person name="Amselem J."/>
            <person name="Pigne S."/>
            <person name="Auger A."/>
            <person name="Koch C."/>
            <person name="Dallery J.-F."/>
            <person name="O'Connell R.J."/>
        </authorList>
    </citation>
    <scope>NUCLEOTIDE SEQUENCE [LARGE SCALE GENOMIC DNA]</scope>
    <source>
        <strain evidence="2">CBS 520.97</strain>
    </source>
</reference>
<evidence type="ECO:0000313" key="1">
    <source>
        <dbReference type="EMBL" id="WQF76318.1"/>
    </source>
</evidence>
<evidence type="ECO:0000313" key="2">
    <source>
        <dbReference type="Proteomes" id="UP001322277"/>
    </source>
</evidence>
<dbReference type="AlphaFoldDB" id="A0AAX4HZR2"/>
<sequence length="72" mass="8022">MRAAQYPGTLCRTRGLSVDMHDMRNFVPAASPWLARGPLLPIGNTMVDKQTRFRSESVSRLLLDTPPSVPKL</sequence>
<protein>
    <submittedName>
        <fullName evidence="1">Uncharacterized protein</fullName>
    </submittedName>
</protein>
<dbReference type="EMBL" id="CP137305">
    <property type="protein sequence ID" value="WQF76318.1"/>
    <property type="molecule type" value="Genomic_DNA"/>
</dbReference>
<dbReference type="RefSeq" id="XP_062773542.1">
    <property type="nucleotide sequence ID" value="XM_062917491.1"/>
</dbReference>
<dbReference type="GeneID" id="87937835"/>